<evidence type="ECO:0000256" key="1">
    <source>
        <dbReference type="SAM" id="MobiDB-lite"/>
    </source>
</evidence>
<dbReference type="KEGG" id="dci:103512665"/>
<dbReference type="PaxDb" id="121845-A0A1S3D6U1"/>
<feature type="region of interest" description="Disordered" evidence="1">
    <location>
        <begin position="72"/>
        <end position="175"/>
    </location>
</feature>
<accession>A0A1S3D6U1</accession>
<dbReference type="GeneID" id="103512665"/>
<proteinExistence type="predicted"/>
<dbReference type="AlphaFoldDB" id="A0A1S3D6U1"/>
<feature type="compositionally biased region" description="Polar residues" evidence="1">
    <location>
        <begin position="77"/>
        <end position="87"/>
    </location>
</feature>
<keyword evidence="2" id="KW-1185">Reference proteome</keyword>
<organism evidence="2 3">
    <name type="scientific">Diaphorina citri</name>
    <name type="common">Asian citrus psyllid</name>
    <dbReference type="NCBI Taxonomy" id="121845"/>
    <lineage>
        <taxon>Eukaryota</taxon>
        <taxon>Metazoa</taxon>
        <taxon>Ecdysozoa</taxon>
        <taxon>Arthropoda</taxon>
        <taxon>Hexapoda</taxon>
        <taxon>Insecta</taxon>
        <taxon>Pterygota</taxon>
        <taxon>Neoptera</taxon>
        <taxon>Paraneoptera</taxon>
        <taxon>Hemiptera</taxon>
        <taxon>Sternorrhyncha</taxon>
        <taxon>Psylloidea</taxon>
        <taxon>Psyllidae</taxon>
        <taxon>Diaphorininae</taxon>
        <taxon>Diaphorina</taxon>
    </lineage>
</organism>
<sequence>MDGEAVTPVSSDVFEVNPQLYSEVPSSGKDLELSESGYIFRSDDHSPPMLIKLGVADDNKFNDMLKKAGISMPQDGITYSSPSYDNKNSYKDHKIDLPTPLPRGFEGDHPAGFEDAKDVKSYTPTSSPNQDYNQDFKLNPVALAPQLDDSEEDASPLRSHGNTDKPEDVRLWTHS</sequence>
<reference evidence="3" key="1">
    <citation type="submission" date="2025-08" db="UniProtKB">
        <authorList>
            <consortium name="RefSeq"/>
        </authorList>
    </citation>
    <scope>IDENTIFICATION</scope>
</reference>
<feature type="compositionally biased region" description="Polar residues" evidence="1">
    <location>
        <begin position="122"/>
        <end position="133"/>
    </location>
</feature>
<feature type="compositionally biased region" description="Basic and acidic residues" evidence="1">
    <location>
        <begin position="105"/>
        <end position="120"/>
    </location>
</feature>
<dbReference type="Proteomes" id="UP000079169">
    <property type="component" value="Unplaced"/>
</dbReference>
<protein>
    <submittedName>
        <fullName evidence="3">Uncharacterized protein LOC103512665</fullName>
    </submittedName>
</protein>
<evidence type="ECO:0000313" key="3">
    <source>
        <dbReference type="RefSeq" id="XP_008475663.1"/>
    </source>
</evidence>
<feature type="compositionally biased region" description="Basic and acidic residues" evidence="1">
    <location>
        <begin position="161"/>
        <end position="175"/>
    </location>
</feature>
<evidence type="ECO:0000313" key="2">
    <source>
        <dbReference type="Proteomes" id="UP000079169"/>
    </source>
</evidence>
<gene>
    <name evidence="3" type="primary">LOC103512665</name>
</gene>
<name>A0A1S3D6U1_DIACI</name>
<dbReference type="RefSeq" id="XP_008475663.1">
    <property type="nucleotide sequence ID" value="XM_008477441.1"/>
</dbReference>